<dbReference type="Proteomes" id="UP000037566">
    <property type="component" value="Unassembled WGS sequence"/>
</dbReference>
<reference evidence="2" key="1">
    <citation type="submission" date="2015-08" db="EMBL/GenBank/DDBJ databases">
        <title>Draft genome sequence of Komagataeibacter europaeus CECT 8546 a cellulose producer strain from vinegar produced by the traditional method.</title>
        <authorList>
            <person name="Poehlein A."/>
            <person name="Valera M.J."/>
            <person name="Haack F.S."/>
            <person name="Mas A."/>
            <person name="Daniel R."/>
            <person name="Streit W.R."/>
            <person name="Mateo E."/>
        </authorList>
    </citation>
    <scope>NUCLEOTIDE SEQUENCE [LARGE SCALE GENOMIC DNA]</scope>
    <source>
        <strain evidence="2">CECT 8546</strain>
    </source>
</reference>
<feature type="domain" description="Transposase IS66 C-terminal" evidence="1">
    <location>
        <begin position="2"/>
        <end position="39"/>
    </location>
</feature>
<name>A0A0M0EE36_KOMEU</name>
<accession>A0A0M0EE36</accession>
<gene>
    <name evidence="2" type="ORF">KOEU_29700</name>
</gene>
<dbReference type="PATRIC" id="fig|33995.3.peg.3295"/>
<organism evidence="2 3">
    <name type="scientific">Komagataeibacter europaeus</name>
    <name type="common">Gluconacetobacter europaeus</name>
    <dbReference type="NCBI Taxonomy" id="33995"/>
    <lineage>
        <taxon>Bacteria</taxon>
        <taxon>Pseudomonadati</taxon>
        <taxon>Pseudomonadota</taxon>
        <taxon>Alphaproteobacteria</taxon>
        <taxon>Acetobacterales</taxon>
        <taxon>Acetobacteraceae</taxon>
        <taxon>Komagataeibacter</taxon>
    </lineage>
</organism>
<sequence>MTLIESAKLSRLNPHDYLADVLARINEHKINRLHELLPWNWKPVNTLHRQAA</sequence>
<dbReference type="InterPro" id="IPR039552">
    <property type="entry name" value="IS66_C"/>
</dbReference>
<evidence type="ECO:0000313" key="3">
    <source>
        <dbReference type="Proteomes" id="UP000037566"/>
    </source>
</evidence>
<dbReference type="AlphaFoldDB" id="A0A0M0EE36"/>
<evidence type="ECO:0000259" key="1">
    <source>
        <dbReference type="Pfam" id="PF13817"/>
    </source>
</evidence>
<dbReference type="Pfam" id="PF13817">
    <property type="entry name" value="DDE_Tnp_IS66_C"/>
    <property type="match status" value="1"/>
</dbReference>
<proteinExistence type="predicted"/>
<comment type="caution">
    <text evidence="2">The sequence shown here is derived from an EMBL/GenBank/DDBJ whole genome shotgun (WGS) entry which is preliminary data.</text>
</comment>
<keyword evidence="3" id="KW-1185">Reference proteome</keyword>
<dbReference type="EMBL" id="LHUQ01000027">
    <property type="protein sequence ID" value="KON63498.1"/>
    <property type="molecule type" value="Genomic_DNA"/>
</dbReference>
<protein>
    <recommendedName>
        <fullName evidence="1">Transposase IS66 C-terminal domain-containing protein</fullName>
    </recommendedName>
</protein>
<evidence type="ECO:0000313" key="2">
    <source>
        <dbReference type="EMBL" id="KON63498.1"/>
    </source>
</evidence>